<proteinExistence type="predicted"/>
<organism evidence="1 2">
    <name type="scientific">Pluteus cervinus</name>
    <dbReference type="NCBI Taxonomy" id="181527"/>
    <lineage>
        <taxon>Eukaryota</taxon>
        <taxon>Fungi</taxon>
        <taxon>Dikarya</taxon>
        <taxon>Basidiomycota</taxon>
        <taxon>Agaricomycotina</taxon>
        <taxon>Agaricomycetes</taxon>
        <taxon>Agaricomycetidae</taxon>
        <taxon>Agaricales</taxon>
        <taxon>Pluteineae</taxon>
        <taxon>Pluteaceae</taxon>
        <taxon>Pluteus</taxon>
    </lineage>
</organism>
<dbReference type="Proteomes" id="UP000308600">
    <property type="component" value="Unassembled WGS sequence"/>
</dbReference>
<gene>
    <name evidence="1" type="ORF">BDN72DRAFT_169206</name>
</gene>
<evidence type="ECO:0000313" key="1">
    <source>
        <dbReference type="EMBL" id="TFK73659.1"/>
    </source>
</evidence>
<evidence type="ECO:0000313" key="2">
    <source>
        <dbReference type="Proteomes" id="UP000308600"/>
    </source>
</evidence>
<accession>A0ACD3B6P3</accession>
<dbReference type="EMBL" id="ML208274">
    <property type="protein sequence ID" value="TFK73659.1"/>
    <property type="molecule type" value="Genomic_DNA"/>
</dbReference>
<protein>
    <submittedName>
        <fullName evidence="1">Uncharacterized protein</fullName>
    </submittedName>
</protein>
<keyword evidence="2" id="KW-1185">Reference proteome</keyword>
<name>A0ACD3B6P3_9AGAR</name>
<sequence>MRYHTALPFDDDIVDCVLCRLPNFKTLKSTILASRGFMRVFDSHKISIMREICHNYVGPFLPLSLRALRLETAGQAANALVGFDPFKMPDLGCETNDIGTLTFEEILQLVDNAKKVHQLEIYFSFCHKDGSSPRSTLTNEESLRFQRAVYDIALFIQLFPPEVYKRQFTSDEVADIRAIQVSYLESLFLLENDLRGIYAVYLCLYSLLSQSFLVNPTQLSDSFVGILIALGPYKIQLEDLQNAKPLLAPLEGGSWGNAEDIIYDLWINPLKDYLHHPLRQVMKQISTKTWTEFDYELAILDTVKEGPVACEHSKTTLFGA</sequence>
<reference evidence="1 2" key="1">
    <citation type="journal article" date="2019" name="Nat. Ecol. Evol.">
        <title>Megaphylogeny resolves global patterns of mushroom evolution.</title>
        <authorList>
            <person name="Varga T."/>
            <person name="Krizsan K."/>
            <person name="Foldi C."/>
            <person name="Dima B."/>
            <person name="Sanchez-Garcia M."/>
            <person name="Sanchez-Ramirez S."/>
            <person name="Szollosi G.J."/>
            <person name="Szarkandi J.G."/>
            <person name="Papp V."/>
            <person name="Albert L."/>
            <person name="Andreopoulos W."/>
            <person name="Angelini C."/>
            <person name="Antonin V."/>
            <person name="Barry K.W."/>
            <person name="Bougher N.L."/>
            <person name="Buchanan P."/>
            <person name="Buyck B."/>
            <person name="Bense V."/>
            <person name="Catcheside P."/>
            <person name="Chovatia M."/>
            <person name="Cooper J."/>
            <person name="Damon W."/>
            <person name="Desjardin D."/>
            <person name="Finy P."/>
            <person name="Geml J."/>
            <person name="Haridas S."/>
            <person name="Hughes K."/>
            <person name="Justo A."/>
            <person name="Karasinski D."/>
            <person name="Kautmanova I."/>
            <person name="Kiss B."/>
            <person name="Kocsube S."/>
            <person name="Kotiranta H."/>
            <person name="LaButti K.M."/>
            <person name="Lechner B.E."/>
            <person name="Liimatainen K."/>
            <person name="Lipzen A."/>
            <person name="Lukacs Z."/>
            <person name="Mihaltcheva S."/>
            <person name="Morgado L.N."/>
            <person name="Niskanen T."/>
            <person name="Noordeloos M.E."/>
            <person name="Ohm R.A."/>
            <person name="Ortiz-Santana B."/>
            <person name="Ovrebo C."/>
            <person name="Racz N."/>
            <person name="Riley R."/>
            <person name="Savchenko A."/>
            <person name="Shiryaev A."/>
            <person name="Soop K."/>
            <person name="Spirin V."/>
            <person name="Szebenyi C."/>
            <person name="Tomsovsky M."/>
            <person name="Tulloss R.E."/>
            <person name="Uehling J."/>
            <person name="Grigoriev I.V."/>
            <person name="Vagvolgyi C."/>
            <person name="Papp T."/>
            <person name="Martin F.M."/>
            <person name="Miettinen O."/>
            <person name="Hibbett D.S."/>
            <person name="Nagy L.G."/>
        </authorList>
    </citation>
    <scope>NUCLEOTIDE SEQUENCE [LARGE SCALE GENOMIC DNA]</scope>
    <source>
        <strain evidence="1 2">NL-1719</strain>
    </source>
</reference>